<reference evidence="2" key="1">
    <citation type="submission" date="2020-11" db="EMBL/GenBank/DDBJ databases">
        <authorList>
            <person name="Tran Van P."/>
        </authorList>
    </citation>
    <scope>NUCLEOTIDE SEQUENCE</scope>
</reference>
<protein>
    <submittedName>
        <fullName evidence="2">Uncharacterized protein</fullName>
    </submittedName>
</protein>
<gene>
    <name evidence="2" type="ORF">TDIB3V08_LOCUS3886</name>
</gene>
<proteinExistence type="predicted"/>
<evidence type="ECO:0000313" key="2">
    <source>
        <dbReference type="EMBL" id="CAD7197583.1"/>
    </source>
</evidence>
<dbReference type="EMBL" id="OA565719">
    <property type="protein sequence ID" value="CAD7197583.1"/>
    <property type="molecule type" value="Genomic_DNA"/>
</dbReference>
<organism evidence="2">
    <name type="scientific">Timema douglasi</name>
    <name type="common">Walking stick</name>
    <dbReference type="NCBI Taxonomy" id="61478"/>
    <lineage>
        <taxon>Eukaryota</taxon>
        <taxon>Metazoa</taxon>
        <taxon>Ecdysozoa</taxon>
        <taxon>Arthropoda</taxon>
        <taxon>Hexapoda</taxon>
        <taxon>Insecta</taxon>
        <taxon>Pterygota</taxon>
        <taxon>Neoptera</taxon>
        <taxon>Polyneoptera</taxon>
        <taxon>Phasmatodea</taxon>
        <taxon>Timematodea</taxon>
        <taxon>Timematoidea</taxon>
        <taxon>Timematidae</taxon>
        <taxon>Timema</taxon>
    </lineage>
</organism>
<evidence type="ECO:0000256" key="1">
    <source>
        <dbReference type="SAM" id="MobiDB-lite"/>
    </source>
</evidence>
<feature type="region of interest" description="Disordered" evidence="1">
    <location>
        <begin position="77"/>
        <end position="105"/>
    </location>
</feature>
<name>A0A7R8VG98_TIMDO</name>
<accession>A0A7R8VG98</accession>
<dbReference type="AlphaFoldDB" id="A0A7R8VG98"/>
<feature type="region of interest" description="Disordered" evidence="1">
    <location>
        <begin position="159"/>
        <end position="179"/>
    </location>
</feature>
<sequence>MARFEPSGVYESKETLVLAFQAVFNRFFNKDETRFDGRMVQVASPRNGLDCREQGLKPDSKDNKVELEEVNPHLRGGRVENHLGKTTPPPPVHPTEIRTSISPSSEVELNTTSALANYATEAGTSLLKTLQAHIMKTQRSLPTSATTVTHLGRNLFTGRGQKSTSAIPGTRALERNSTSPSMPACLGLVEKKKIPLRPDGGRSWLLLVITQSRGSQELSLRTVVSSNFVLIPQNFLFVPKLGCRPFSTILETDFPELSSGDLEEVP</sequence>